<feature type="region of interest" description="Disordered" evidence="1">
    <location>
        <begin position="1"/>
        <end position="84"/>
    </location>
</feature>
<dbReference type="NCBIfam" id="NF041377">
    <property type="entry name" value="XopX"/>
    <property type="match status" value="1"/>
</dbReference>
<name>A0ABW9L1G8_XANCT</name>
<comment type="caution">
    <text evidence="2">The sequence shown here is derived from an EMBL/GenBank/DDBJ whole genome shotgun (WGS) entry which is preliminary data.</text>
</comment>
<evidence type="ECO:0000256" key="1">
    <source>
        <dbReference type="SAM" id="MobiDB-lite"/>
    </source>
</evidence>
<organism evidence="2 3">
    <name type="scientific">Xanthomonas translucens pv. translucens</name>
    <dbReference type="NCBI Taxonomy" id="134875"/>
    <lineage>
        <taxon>Bacteria</taxon>
        <taxon>Pseudomonadati</taxon>
        <taxon>Pseudomonadota</taxon>
        <taxon>Gammaproteobacteria</taxon>
        <taxon>Lysobacterales</taxon>
        <taxon>Lysobacteraceae</taxon>
        <taxon>Xanthomonas</taxon>
        <taxon>Xanthomonas translucens group</taxon>
    </lineage>
</organism>
<dbReference type="Proteomes" id="UP001635788">
    <property type="component" value="Unassembled WGS sequence"/>
</dbReference>
<feature type="compositionally biased region" description="Basic and acidic residues" evidence="1">
    <location>
        <begin position="45"/>
        <end position="56"/>
    </location>
</feature>
<sequence length="705" mass="74266">MYTKSVSASFGTSPPEIPTEAAHAAPHATTAPPAEAPVAGLLAERAPRRSGSDAERPANAPATPAQTAAHAEPATPQDSGDQAAASSLFHARALLAAGAQRVTGAASHAAQLARSAFESGKSGIVSAAKQVWTMSDLRTMLQVHAHDPEFLRILRGSDPEQPSAHTLASCREQMQQLRTLCNASPDMPQHLRSAILSDIQAVEKALDPLEKGTPAAGRALKSLVNLVNAWPLLVPSPLLANQAKTFAYSIAGATKGVLGLSMSALRSTADGLPFPLAGGQLGREANEMHFYAALLNGIFLATELPKKFGSESVKQKAEAIDNSLYFRSGAAVAAAAVLVTPFVWNNVKQIAGRARDGAMRMAANGAELVGRSDWAKPLHDRLDPVQVSEELRTSLNQIWLQLENGRAAFEQSRRNFTEDGGRELTSTLNSQCTHLLETLHNCTERFSGALGLDHAEAGIAPRGAKNSDFSSKLALTLLGAGVTGSTVFFIQPDKIGTADLVADSLVVTTVMAQSAWNKQATRQDAMERFKAMSAVSMVMALALGADKFSKAFTPNGIIESSQNSPYYAGLVMTLMSMTMPGPVARGAELAMNWVGGKILGQCTDANGTTLVTREAETIQELQEHVASVQEHVAGLNPEELEAYTQVVANNMENLIANAGAPQQATRTSGVTITEIEEEEPTPPAHDTGGEPAATHSPAHGASQPD</sequence>
<feature type="region of interest" description="Disordered" evidence="1">
    <location>
        <begin position="660"/>
        <end position="705"/>
    </location>
</feature>
<evidence type="ECO:0000313" key="3">
    <source>
        <dbReference type="Proteomes" id="UP001635788"/>
    </source>
</evidence>
<reference evidence="2 3" key="1">
    <citation type="submission" date="2024-12" db="EMBL/GenBank/DDBJ databases">
        <authorList>
            <person name="Alaofin S."/>
            <person name="Velasco D."/>
            <person name="Li D."/>
            <person name="Baldwin T."/>
            <person name="Liu Z."/>
            <person name="Schachterle J.K."/>
        </authorList>
    </citation>
    <scope>NUCLEOTIDE SEQUENCE [LARGE SCALE GENOMIC DNA]</scope>
    <source>
        <strain evidence="2 3">B1</strain>
    </source>
</reference>
<feature type="compositionally biased region" description="Polar residues" evidence="1">
    <location>
        <begin position="660"/>
        <end position="670"/>
    </location>
</feature>
<evidence type="ECO:0000313" key="2">
    <source>
        <dbReference type="EMBL" id="MFN6509177.1"/>
    </source>
</evidence>
<dbReference type="EMBL" id="JBKAMQ010000002">
    <property type="protein sequence ID" value="MFN6509177.1"/>
    <property type="molecule type" value="Genomic_DNA"/>
</dbReference>
<feature type="compositionally biased region" description="Low complexity" evidence="1">
    <location>
        <begin position="57"/>
        <end position="76"/>
    </location>
</feature>
<keyword evidence="3" id="KW-1185">Reference proteome</keyword>
<feature type="compositionally biased region" description="Polar residues" evidence="1">
    <location>
        <begin position="1"/>
        <end position="12"/>
    </location>
</feature>
<protein>
    <submittedName>
        <fullName evidence="2">XopX family type III secretion system effector</fullName>
    </submittedName>
</protein>
<dbReference type="RefSeq" id="WP_229017736.1">
    <property type="nucleotide sequence ID" value="NZ_CP064001.1"/>
</dbReference>
<accession>A0ABW9L1G8</accession>
<proteinExistence type="predicted"/>
<feature type="compositionally biased region" description="Low complexity" evidence="1">
    <location>
        <begin position="18"/>
        <end position="37"/>
    </location>
</feature>
<gene>
    <name evidence="2" type="primary">xopX</name>
    <name evidence="2" type="ORF">ACK3FC_18670</name>
</gene>